<evidence type="ECO:0000313" key="2">
    <source>
        <dbReference type="EMBL" id="MFD2068867.1"/>
    </source>
</evidence>
<dbReference type="PANTHER" id="PTHR13504">
    <property type="entry name" value="FIDO DOMAIN-CONTAINING PROTEIN DDB_G0283145"/>
    <property type="match status" value="1"/>
</dbReference>
<evidence type="ECO:0000313" key="3">
    <source>
        <dbReference type="Proteomes" id="UP001597369"/>
    </source>
</evidence>
<dbReference type="Gene3D" id="1.10.3290.10">
    <property type="entry name" value="Fido-like domain"/>
    <property type="match status" value="1"/>
</dbReference>
<dbReference type="Proteomes" id="UP001597369">
    <property type="component" value="Unassembled WGS sequence"/>
</dbReference>
<dbReference type="PANTHER" id="PTHR13504:SF33">
    <property type="entry name" value="FIC FAMILY PROTEIN"/>
    <property type="match status" value="1"/>
</dbReference>
<keyword evidence="3" id="KW-1185">Reference proteome</keyword>
<evidence type="ECO:0000259" key="1">
    <source>
        <dbReference type="PROSITE" id="PS51459"/>
    </source>
</evidence>
<dbReference type="InterPro" id="IPR003812">
    <property type="entry name" value="Fido"/>
</dbReference>
<accession>A0ABW4X1K6</accession>
<reference evidence="3" key="1">
    <citation type="journal article" date="2019" name="Int. J. Syst. Evol. Microbiol.">
        <title>The Global Catalogue of Microorganisms (GCM) 10K type strain sequencing project: providing services to taxonomists for standard genome sequencing and annotation.</title>
        <authorList>
            <consortium name="The Broad Institute Genomics Platform"/>
            <consortium name="The Broad Institute Genome Sequencing Center for Infectious Disease"/>
            <person name="Wu L."/>
            <person name="Ma J."/>
        </authorList>
    </citation>
    <scope>NUCLEOTIDE SEQUENCE [LARGE SCALE GENOMIC DNA]</scope>
    <source>
        <strain evidence="3">JCM 16545</strain>
    </source>
</reference>
<protein>
    <submittedName>
        <fullName evidence="2">Fic family protein</fullName>
    </submittedName>
</protein>
<proteinExistence type="predicted"/>
<dbReference type="InterPro" id="IPR040198">
    <property type="entry name" value="Fido_containing"/>
</dbReference>
<feature type="domain" description="Fido" evidence="1">
    <location>
        <begin position="115"/>
        <end position="278"/>
    </location>
</feature>
<name>A0ABW4X1K6_9BACT</name>
<comment type="caution">
    <text evidence="2">The sequence shown here is derived from an EMBL/GenBank/DDBJ whole genome shotgun (WGS) entry which is preliminary data.</text>
</comment>
<dbReference type="SUPFAM" id="SSF140931">
    <property type="entry name" value="Fic-like"/>
    <property type="match status" value="1"/>
</dbReference>
<sequence length="282" mass="31665">MSFYIHLHPNWPHFTWDEGHLSSLLGEVWYVQGRIVGRMEALGFSVRSETMLQTLTQDVLKSTEIEGELLDPEQVRSSIDRRLGMDIAGLIPSDRHVVGVVEMMLDATQHYQKPLTKERLFAWQASLFPTGRSGMYKIITGAWRDNEKGLMQVVSGSLGRERVHYEAPDASLLEDEMSKFLDWFNSEAKFDPVLKAGIAHLWFVTIHPFDDGNGRVARALPNGWSGLSCLRSGLSTADDKLESVLQKAHFWDLHASTNGNGCSSASCRKTLWVNLLPPSGPR</sequence>
<dbReference type="RefSeq" id="WP_317206982.1">
    <property type="nucleotide sequence ID" value="NZ_JAJJWI010000034.1"/>
</dbReference>
<gene>
    <name evidence="2" type="ORF">ACFSKU_18395</name>
</gene>
<dbReference type="PROSITE" id="PS51459">
    <property type="entry name" value="FIDO"/>
    <property type="match status" value="1"/>
</dbReference>
<dbReference type="Pfam" id="PF13776">
    <property type="entry name" value="DUF4172"/>
    <property type="match status" value="1"/>
</dbReference>
<dbReference type="InterPro" id="IPR036597">
    <property type="entry name" value="Fido-like_dom_sf"/>
</dbReference>
<organism evidence="2 3">
    <name type="scientific">Pontibacter silvestris</name>
    <dbReference type="NCBI Taxonomy" id="2305183"/>
    <lineage>
        <taxon>Bacteria</taxon>
        <taxon>Pseudomonadati</taxon>
        <taxon>Bacteroidota</taxon>
        <taxon>Cytophagia</taxon>
        <taxon>Cytophagales</taxon>
        <taxon>Hymenobacteraceae</taxon>
        <taxon>Pontibacter</taxon>
    </lineage>
</organism>
<dbReference type="Pfam" id="PF02661">
    <property type="entry name" value="Fic"/>
    <property type="match status" value="1"/>
</dbReference>
<dbReference type="InterPro" id="IPR025230">
    <property type="entry name" value="DUF4172"/>
</dbReference>
<dbReference type="EMBL" id="JBHUHV010000057">
    <property type="protein sequence ID" value="MFD2068867.1"/>
    <property type="molecule type" value="Genomic_DNA"/>
</dbReference>